<accession>A0A8K0D4J7</accession>
<reference evidence="1" key="1">
    <citation type="submission" date="2019-08" db="EMBL/GenBank/DDBJ databases">
        <title>The genome of the North American firefly Photinus pyralis.</title>
        <authorList>
            <consortium name="Photinus pyralis genome working group"/>
            <person name="Fallon T.R."/>
            <person name="Sander Lower S.E."/>
            <person name="Weng J.-K."/>
        </authorList>
    </citation>
    <scope>NUCLEOTIDE SEQUENCE</scope>
    <source>
        <strain evidence="1">TRF0915ILg1</strain>
        <tissue evidence="1">Whole body</tissue>
    </source>
</reference>
<proteinExistence type="predicted"/>
<evidence type="ECO:0000313" key="1">
    <source>
        <dbReference type="EMBL" id="KAF2897086.1"/>
    </source>
</evidence>
<keyword evidence="2" id="KW-1185">Reference proteome</keyword>
<sequence>MLILGSSLGRRFTKYKWSPSPNCEKPSCSSNDLSIIVKEEMQQKATSTPLSETKDKLNKTKTYSVACRCLSSSIEDTNKLTAACEHKSAKKVEYYARKVELLER</sequence>
<dbReference type="Proteomes" id="UP000801492">
    <property type="component" value="Unassembled WGS sequence"/>
</dbReference>
<comment type="caution">
    <text evidence="1">The sequence shown here is derived from an EMBL/GenBank/DDBJ whole genome shotgun (WGS) entry which is preliminary data.</text>
</comment>
<protein>
    <submittedName>
        <fullName evidence="1">Uncharacterized protein</fullName>
    </submittedName>
</protein>
<gene>
    <name evidence="1" type="ORF">ILUMI_09086</name>
</gene>
<organism evidence="1 2">
    <name type="scientific">Ignelater luminosus</name>
    <name type="common">Cucubano</name>
    <name type="synonym">Pyrophorus luminosus</name>
    <dbReference type="NCBI Taxonomy" id="2038154"/>
    <lineage>
        <taxon>Eukaryota</taxon>
        <taxon>Metazoa</taxon>
        <taxon>Ecdysozoa</taxon>
        <taxon>Arthropoda</taxon>
        <taxon>Hexapoda</taxon>
        <taxon>Insecta</taxon>
        <taxon>Pterygota</taxon>
        <taxon>Neoptera</taxon>
        <taxon>Endopterygota</taxon>
        <taxon>Coleoptera</taxon>
        <taxon>Polyphaga</taxon>
        <taxon>Elateriformia</taxon>
        <taxon>Elateroidea</taxon>
        <taxon>Elateridae</taxon>
        <taxon>Agrypninae</taxon>
        <taxon>Pyrophorini</taxon>
        <taxon>Ignelater</taxon>
    </lineage>
</organism>
<evidence type="ECO:0000313" key="2">
    <source>
        <dbReference type="Proteomes" id="UP000801492"/>
    </source>
</evidence>
<dbReference type="EMBL" id="VTPC01004480">
    <property type="protein sequence ID" value="KAF2897086.1"/>
    <property type="molecule type" value="Genomic_DNA"/>
</dbReference>
<dbReference type="AlphaFoldDB" id="A0A8K0D4J7"/>
<name>A0A8K0D4J7_IGNLU</name>